<evidence type="ECO:0000259" key="6">
    <source>
        <dbReference type="PROSITE" id="PS50157"/>
    </source>
</evidence>
<dbReference type="PROSITE" id="PS50157">
    <property type="entry name" value="ZINC_FINGER_C2H2_2"/>
    <property type="match status" value="6"/>
</dbReference>
<dbReference type="EMBL" id="BGZK01000926">
    <property type="protein sequence ID" value="GBP65322.1"/>
    <property type="molecule type" value="Genomic_DNA"/>
</dbReference>
<dbReference type="SUPFAM" id="SSF57667">
    <property type="entry name" value="beta-beta-alpha zinc fingers"/>
    <property type="match status" value="3"/>
</dbReference>
<dbReference type="SMART" id="SM00355">
    <property type="entry name" value="ZnF_C2H2"/>
    <property type="match status" value="9"/>
</dbReference>
<gene>
    <name evidence="7" type="primary">ZNF91</name>
    <name evidence="7" type="ORF">EVAR_52096_1</name>
</gene>
<organism evidence="7 8">
    <name type="scientific">Eumeta variegata</name>
    <name type="common">Bagworm moth</name>
    <name type="synonym">Eumeta japonica</name>
    <dbReference type="NCBI Taxonomy" id="151549"/>
    <lineage>
        <taxon>Eukaryota</taxon>
        <taxon>Metazoa</taxon>
        <taxon>Ecdysozoa</taxon>
        <taxon>Arthropoda</taxon>
        <taxon>Hexapoda</taxon>
        <taxon>Insecta</taxon>
        <taxon>Pterygota</taxon>
        <taxon>Neoptera</taxon>
        <taxon>Endopterygota</taxon>
        <taxon>Lepidoptera</taxon>
        <taxon>Glossata</taxon>
        <taxon>Ditrysia</taxon>
        <taxon>Tineoidea</taxon>
        <taxon>Psychidae</taxon>
        <taxon>Oiketicinae</taxon>
        <taxon>Eumeta</taxon>
    </lineage>
</organism>
<dbReference type="GO" id="GO:0030674">
    <property type="term" value="F:protein-macromolecule adaptor activity"/>
    <property type="evidence" value="ECO:0007669"/>
    <property type="project" value="UniProtKB-ARBA"/>
</dbReference>
<feature type="domain" description="C2H2-type" evidence="6">
    <location>
        <begin position="313"/>
        <end position="340"/>
    </location>
</feature>
<dbReference type="OrthoDB" id="3437960at2759"/>
<evidence type="ECO:0000313" key="7">
    <source>
        <dbReference type="EMBL" id="GBP65322.1"/>
    </source>
</evidence>
<proteinExistence type="predicted"/>
<feature type="domain" description="C2H2-type" evidence="6">
    <location>
        <begin position="404"/>
        <end position="429"/>
    </location>
</feature>
<accession>A0A4C1XQR7</accession>
<keyword evidence="8" id="KW-1185">Reference proteome</keyword>
<dbReference type="Pfam" id="PF12874">
    <property type="entry name" value="zf-met"/>
    <property type="match status" value="1"/>
</dbReference>
<protein>
    <submittedName>
        <fullName evidence="7">Zinc finger protein 91</fullName>
    </submittedName>
</protein>
<evidence type="ECO:0000256" key="2">
    <source>
        <dbReference type="ARBA" id="ARBA00022737"/>
    </source>
</evidence>
<dbReference type="Pfam" id="PF00096">
    <property type="entry name" value="zf-C2H2"/>
    <property type="match status" value="3"/>
</dbReference>
<dbReference type="Gene3D" id="3.30.160.60">
    <property type="entry name" value="Classic Zinc Finger"/>
    <property type="match status" value="6"/>
</dbReference>
<dbReference type="STRING" id="151549.A0A4C1XQR7"/>
<evidence type="ECO:0000256" key="1">
    <source>
        <dbReference type="ARBA" id="ARBA00022723"/>
    </source>
</evidence>
<dbReference type="PROSITE" id="PS00028">
    <property type="entry name" value="ZINC_FINGER_C2H2_1"/>
    <property type="match status" value="7"/>
</dbReference>
<feature type="domain" description="C2H2-type" evidence="6">
    <location>
        <begin position="438"/>
        <end position="465"/>
    </location>
</feature>
<comment type="caution">
    <text evidence="7">The sequence shown here is derived from an EMBL/GenBank/DDBJ whole genome shotgun (WGS) entry which is preliminary data.</text>
</comment>
<dbReference type="InterPro" id="IPR013087">
    <property type="entry name" value="Znf_C2H2_type"/>
</dbReference>
<feature type="domain" description="C2H2-type" evidence="6">
    <location>
        <begin position="375"/>
        <end position="403"/>
    </location>
</feature>
<keyword evidence="2" id="KW-0677">Repeat</keyword>
<feature type="domain" description="C2H2-type" evidence="6">
    <location>
        <begin position="139"/>
        <end position="161"/>
    </location>
</feature>
<dbReference type="AlphaFoldDB" id="A0A4C1XQR7"/>
<name>A0A4C1XQR7_EUMVA</name>
<evidence type="ECO:0000256" key="3">
    <source>
        <dbReference type="ARBA" id="ARBA00022771"/>
    </source>
</evidence>
<dbReference type="Proteomes" id="UP000299102">
    <property type="component" value="Unassembled WGS sequence"/>
</dbReference>
<dbReference type="GO" id="GO:0008270">
    <property type="term" value="F:zinc ion binding"/>
    <property type="evidence" value="ECO:0007669"/>
    <property type="project" value="UniProtKB-KW"/>
</dbReference>
<keyword evidence="4" id="KW-0862">Zinc</keyword>
<reference evidence="7 8" key="1">
    <citation type="journal article" date="2019" name="Commun. Biol.">
        <title>The bagworm genome reveals a unique fibroin gene that provides high tensile strength.</title>
        <authorList>
            <person name="Kono N."/>
            <person name="Nakamura H."/>
            <person name="Ohtoshi R."/>
            <person name="Tomita M."/>
            <person name="Numata K."/>
            <person name="Arakawa K."/>
        </authorList>
    </citation>
    <scope>NUCLEOTIDE SEQUENCE [LARGE SCALE GENOMIC DNA]</scope>
</reference>
<dbReference type="FunFam" id="3.30.160.60:FF:000688">
    <property type="entry name" value="zinc finger protein 197 isoform X1"/>
    <property type="match status" value="1"/>
</dbReference>
<feature type="domain" description="C2H2-type" evidence="6">
    <location>
        <begin position="466"/>
        <end position="494"/>
    </location>
</feature>
<sequence length="516" mass="60484">MVFLLEDEELGSCDFWALELKREEQFVSDKLKICWECKIHLQKFDLFIERVQSNFTLLHHSSDLKKGASENSIADKYWGMWTKELVSEEQLHEWRNADVNMDRYQRLHRKCTTCLVAFNYEEQLLKHNLKYHCETLGPYLCDVCQARFAQEVLMKKHRQEHLTLYKCLVCQFSCRAYVDLKKHLIDEHVEASIQCDQCDAVFNETSNATSNEVALNVQRYHGGGMKALALNVQRSWGGGIERDRARVNAWHSNACALCTCYRPARALTTSSVQYSNARERETERYTKVVSRREKESESGDVVSQLEHGNLPKEQCHICKKTYKNKYTLKWHMKVHAVTKETYYCAPCDIHFKSALIYKRHIAHSIKHLKPEDLKYKCEECDRRFVTEKQKQAHHETIHLKKGQFACDKCSKCYSTRRGLKYHTALKHDGGYVEPPRDKICDICGRAFPSKTILTSHIRTHTGERPYKCELCPSTFTQSGALYTHRKLVHEKVKRRSAGKKAKSPRECRWEDEKYTY</sequence>
<keyword evidence="3 5" id="KW-0863">Zinc-finger</keyword>
<dbReference type="PANTHER" id="PTHR24379:SF121">
    <property type="entry name" value="C2H2-TYPE DOMAIN-CONTAINING PROTEIN"/>
    <property type="match status" value="1"/>
</dbReference>
<keyword evidence="1" id="KW-0479">Metal-binding</keyword>
<evidence type="ECO:0000256" key="4">
    <source>
        <dbReference type="ARBA" id="ARBA00022833"/>
    </source>
</evidence>
<dbReference type="PANTHER" id="PTHR24379">
    <property type="entry name" value="KRAB AND ZINC FINGER DOMAIN-CONTAINING"/>
    <property type="match status" value="1"/>
</dbReference>
<dbReference type="InterPro" id="IPR036236">
    <property type="entry name" value="Znf_C2H2_sf"/>
</dbReference>
<evidence type="ECO:0000256" key="5">
    <source>
        <dbReference type="PROSITE-ProRule" id="PRU00042"/>
    </source>
</evidence>
<evidence type="ECO:0000313" key="8">
    <source>
        <dbReference type="Proteomes" id="UP000299102"/>
    </source>
</evidence>